<dbReference type="GO" id="GO:0003755">
    <property type="term" value="F:peptidyl-prolyl cis-trans isomerase activity"/>
    <property type="evidence" value="ECO:0007669"/>
    <property type="project" value="UniProtKB-KW"/>
</dbReference>
<gene>
    <name evidence="9" type="ORF">J0S82_001940</name>
</gene>
<evidence type="ECO:0000256" key="1">
    <source>
        <dbReference type="ARBA" id="ARBA00000971"/>
    </source>
</evidence>
<evidence type="ECO:0000259" key="8">
    <source>
        <dbReference type="PROSITE" id="PS50059"/>
    </source>
</evidence>
<evidence type="ECO:0000313" key="9">
    <source>
        <dbReference type="EMBL" id="KAG8524164.1"/>
    </source>
</evidence>
<evidence type="ECO:0000256" key="2">
    <source>
        <dbReference type="ARBA" id="ARBA00013194"/>
    </source>
</evidence>
<feature type="compositionally biased region" description="Basic residues" evidence="7">
    <location>
        <begin position="1"/>
        <end position="13"/>
    </location>
</feature>
<dbReference type="EC" id="5.2.1.8" evidence="2 6"/>
<evidence type="ECO:0000256" key="6">
    <source>
        <dbReference type="PROSITE-ProRule" id="PRU00277"/>
    </source>
</evidence>
<dbReference type="InterPro" id="IPR001179">
    <property type="entry name" value="PPIase_FKBP_dom"/>
</dbReference>
<keyword evidence="10" id="KW-1185">Reference proteome</keyword>
<keyword evidence="4 6" id="KW-0413">Isomerase</keyword>
<evidence type="ECO:0000256" key="4">
    <source>
        <dbReference type="ARBA" id="ARBA00023235"/>
    </source>
</evidence>
<dbReference type="InterPro" id="IPR046357">
    <property type="entry name" value="PPIase_dom_sf"/>
</dbReference>
<dbReference type="Proteomes" id="UP000700334">
    <property type="component" value="Unassembled WGS sequence"/>
</dbReference>
<comment type="similarity">
    <text evidence="5">Belongs to the FKBP-type PPIase family. FKBP1 subfamily.</text>
</comment>
<feature type="non-terminal residue" evidence="9">
    <location>
        <position position="197"/>
    </location>
</feature>
<comment type="catalytic activity">
    <reaction evidence="1 6">
        <text>[protein]-peptidylproline (omega=180) = [protein]-peptidylproline (omega=0)</text>
        <dbReference type="Rhea" id="RHEA:16237"/>
        <dbReference type="Rhea" id="RHEA-COMP:10747"/>
        <dbReference type="Rhea" id="RHEA-COMP:10748"/>
        <dbReference type="ChEBI" id="CHEBI:83833"/>
        <dbReference type="ChEBI" id="CHEBI:83834"/>
        <dbReference type="EC" id="5.2.1.8"/>
    </reaction>
</comment>
<comment type="caution">
    <text evidence="9">The sequence shown here is derived from an EMBL/GenBank/DDBJ whole genome shotgun (WGS) entry which is preliminary data.</text>
</comment>
<protein>
    <recommendedName>
        <fullName evidence="2 6">peptidylprolyl isomerase</fullName>
        <ecNumber evidence="2 6">5.2.1.8</ecNumber>
    </recommendedName>
</protein>
<sequence length="197" mass="21520">KKERWGKLHSPKKRQPEASGLLGFRSPCPAPWAAGTRAPRGARTQGGACGGARVRRRREERRGRAVNPPPARFSVHAARRAARPAPAAAMGVQVETISPGDGRTFPKRGQTCVVHYTGMLEDGKKFDSSRDRNKPFKFMLGKQEVIRGWEEGVAQMSVGQRAKLTISPDYAYGATGHPGIIPPNATLVFDVELLKLE</sequence>
<dbReference type="PROSITE" id="PS50059">
    <property type="entry name" value="FKBP_PPIASE"/>
    <property type="match status" value="1"/>
</dbReference>
<evidence type="ECO:0000256" key="7">
    <source>
        <dbReference type="SAM" id="MobiDB-lite"/>
    </source>
</evidence>
<dbReference type="Gene3D" id="3.10.50.40">
    <property type="match status" value="1"/>
</dbReference>
<evidence type="ECO:0000313" key="10">
    <source>
        <dbReference type="Proteomes" id="UP000700334"/>
    </source>
</evidence>
<name>A0A8J6BP19_GALPY</name>
<feature type="compositionally biased region" description="Low complexity" evidence="7">
    <location>
        <begin position="31"/>
        <end position="46"/>
    </location>
</feature>
<keyword evidence="3 6" id="KW-0697">Rotamase</keyword>
<dbReference type="PANTHER" id="PTHR10516">
    <property type="entry name" value="PEPTIDYL-PROLYL CIS-TRANS ISOMERASE"/>
    <property type="match status" value="1"/>
</dbReference>
<dbReference type="SUPFAM" id="SSF54534">
    <property type="entry name" value="FKBP-like"/>
    <property type="match status" value="1"/>
</dbReference>
<feature type="region of interest" description="Disordered" evidence="7">
    <location>
        <begin position="1"/>
        <end position="70"/>
    </location>
</feature>
<dbReference type="Pfam" id="PF00254">
    <property type="entry name" value="FKBP_C"/>
    <property type="match status" value="1"/>
</dbReference>
<reference evidence="9" key="1">
    <citation type="journal article" date="2021" name="Evol. Appl.">
        <title>The genome of the Pyrenean desman and the effects of bottlenecks and inbreeding on the genomic landscape of an endangered species.</title>
        <authorList>
            <person name="Escoda L."/>
            <person name="Castresana J."/>
        </authorList>
    </citation>
    <scope>NUCLEOTIDE SEQUENCE</scope>
    <source>
        <strain evidence="9">IBE-C5619</strain>
    </source>
</reference>
<accession>A0A8J6BP19</accession>
<organism evidence="9 10">
    <name type="scientific">Galemys pyrenaicus</name>
    <name type="common">Iberian desman</name>
    <name type="synonym">Pyrenean desman</name>
    <dbReference type="NCBI Taxonomy" id="202257"/>
    <lineage>
        <taxon>Eukaryota</taxon>
        <taxon>Metazoa</taxon>
        <taxon>Chordata</taxon>
        <taxon>Craniata</taxon>
        <taxon>Vertebrata</taxon>
        <taxon>Euteleostomi</taxon>
        <taxon>Mammalia</taxon>
        <taxon>Eutheria</taxon>
        <taxon>Laurasiatheria</taxon>
        <taxon>Eulipotyphla</taxon>
        <taxon>Talpidae</taxon>
        <taxon>Galemys</taxon>
    </lineage>
</organism>
<dbReference type="GO" id="GO:0033017">
    <property type="term" value="C:sarcoplasmic reticulum membrane"/>
    <property type="evidence" value="ECO:0007669"/>
    <property type="project" value="TreeGrafter"/>
</dbReference>
<dbReference type="AlphaFoldDB" id="A0A8J6BP19"/>
<dbReference type="InterPro" id="IPR050689">
    <property type="entry name" value="FKBP-type_PPIase"/>
</dbReference>
<proteinExistence type="inferred from homology"/>
<dbReference type="EMBL" id="JAGFMF010011394">
    <property type="protein sequence ID" value="KAG8524164.1"/>
    <property type="molecule type" value="Genomic_DNA"/>
</dbReference>
<evidence type="ECO:0000256" key="3">
    <source>
        <dbReference type="ARBA" id="ARBA00023110"/>
    </source>
</evidence>
<dbReference type="PANTHER" id="PTHR10516:SF301">
    <property type="entry name" value="PEPTIDYL-PROLYL CIS-TRANS ISOMERASE FKBP1A-RELATED"/>
    <property type="match status" value="1"/>
</dbReference>
<dbReference type="OrthoDB" id="1902587at2759"/>
<feature type="domain" description="PPIase FKBP-type" evidence="8">
    <location>
        <begin position="109"/>
        <end position="197"/>
    </location>
</feature>
<dbReference type="FunFam" id="3.10.50.40:FF:000024">
    <property type="entry name" value="Peptidyl-prolyl cis-trans isomerase FKBP1A"/>
    <property type="match status" value="1"/>
</dbReference>
<evidence type="ECO:0000256" key="5">
    <source>
        <dbReference type="ARBA" id="ARBA00038106"/>
    </source>
</evidence>